<dbReference type="Pfam" id="PF00856">
    <property type="entry name" value="SET"/>
    <property type="match status" value="1"/>
</dbReference>
<keyword evidence="3" id="KW-1185">Reference proteome</keyword>
<evidence type="ECO:0000313" key="3">
    <source>
        <dbReference type="Proteomes" id="UP000039865"/>
    </source>
</evidence>
<dbReference type="InterPro" id="IPR011990">
    <property type="entry name" value="TPR-like_helical_dom_sf"/>
</dbReference>
<dbReference type="AlphaFoldDB" id="A0A078APT1"/>
<protein>
    <recommendedName>
        <fullName evidence="1">SET domain-containing protein</fullName>
    </recommendedName>
</protein>
<dbReference type="Gene3D" id="1.25.40.10">
    <property type="entry name" value="Tetratricopeptide repeat domain"/>
    <property type="match status" value="1"/>
</dbReference>
<dbReference type="InterPro" id="IPR001214">
    <property type="entry name" value="SET_dom"/>
</dbReference>
<dbReference type="InterPro" id="IPR046341">
    <property type="entry name" value="SET_dom_sf"/>
</dbReference>
<feature type="domain" description="SET" evidence="1">
    <location>
        <begin position="319"/>
        <end position="526"/>
    </location>
</feature>
<organism evidence="2 3">
    <name type="scientific">Stylonychia lemnae</name>
    <name type="common">Ciliate</name>
    <dbReference type="NCBI Taxonomy" id="5949"/>
    <lineage>
        <taxon>Eukaryota</taxon>
        <taxon>Sar</taxon>
        <taxon>Alveolata</taxon>
        <taxon>Ciliophora</taxon>
        <taxon>Intramacronucleata</taxon>
        <taxon>Spirotrichea</taxon>
        <taxon>Stichotrichia</taxon>
        <taxon>Sporadotrichida</taxon>
        <taxon>Oxytrichidae</taxon>
        <taxon>Stylonychinae</taxon>
        <taxon>Stylonychia</taxon>
    </lineage>
</organism>
<evidence type="ECO:0000313" key="2">
    <source>
        <dbReference type="EMBL" id="CDW83307.1"/>
    </source>
</evidence>
<dbReference type="Proteomes" id="UP000039865">
    <property type="component" value="Unassembled WGS sequence"/>
</dbReference>
<dbReference type="PROSITE" id="PS50280">
    <property type="entry name" value="SET"/>
    <property type="match status" value="1"/>
</dbReference>
<dbReference type="SUPFAM" id="SSF82199">
    <property type="entry name" value="SET domain"/>
    <property type="match status" value="1"/>
</dbReference>
<sequence length="576" mass="68352">MEYFSDPYKPDMAKLIILLKLIEEGFQTGTLSKEQTKDYYVQHFAFQRLEMIENFTKANDPMAILERFAKSSNMYIQNGMQERDQMHVINKPFRKYQFKIQDEELLKYRPIQVKDLKIEEVHYGSYIELKIDGKPAFLKSFHTVCVDANLIPINLDAQLQHMVRCSFEKMDHKYDIRHFQEGQKFVVLNPYFRFGAECHPFIKVDDSEQLIFLDQNDKFEQYIKRAQLKSQGYINTQQYEKAVIDSNKCLEIDPESMKNLFRKAKALSQLGQEQESLQILSNLNPTLHNEEILSFINDVQERIQQQKGIFDFGKLLKQSKLCQLKQDLKIQDYFGPLQLKLNKEQRRGIFASQDIKKGQLILAEMPIYHNEIKSITDLQFFIMQNFIYLESPDHVPLIRNAQQSMLNKMEEARWLKYLDIGHNQQQLFDLKRLIKKDRIDNDFEQIGYHQVNKIMQLTKRDCIQVDIQFGQKLEKDFYPLNCVWPVFSLINHSCDRNVQNFQIGLNNFVVATKDIKEGEEILVSLTPRYIPTEEKLACCFGKNHPLYIEIQKFFKGLFLELFRNDDKFFEQIFTSQ</sequence>
<dbReference type="InParanoid" id="A0A078APT1"/>
<dbReference type="OrthoDB" id="438641at2759"/>
<dbReference type="PANTHER" id="PTHR47643">
    <property type="entry name" value="TPR DOMAIN PROTEIN (AFU_ORTHOLOGUE AFUA_5G12710)"/>
    <property type="match status" value="1"/>
</dbReference>
<dbReference type="SUPFAM" id="SSF48452">
    <property type="entry name" value="TPR-like"/>
    <property type="match status" value="1"/>
</dbReference>
<name>A0A078APT1_STYLE</name>
<dbReference type="PANTHER" id="PTHR47643:SF2">
    <property type="entry name" value="TPR DOMAIN PROTEIN (AFU_ORTHOLOGUE AFUA_5G12710)"/>
    <property type="match status" value="1"/>
</dbReference>
<dbReference type="InterPro" id="IPR053209">
    <property type="entry name" value="Gramillin-biosynth_MTr"/>
</dbReference>
<proteinExistence type="predicted"/>
<accession>A0A078APT1</accession>
<reference evidence="2 3" key="1">
    <citation type="submission" date="2014-06" db="EMBL/GenBank/DDBJ databases">
        <authorList>
            <person name="Swart Estienne"/>
        </authorList>
    </citation>
    <scope>NUCLEOTIDE SEQUENCE [LARGE SCALE GENOMIC DNA]</scope>
    <source>
        <strain evidence="2 3">130c</strain>
    </source>
</reference>
<gene>
    <name evidence="2" type="primary">Contig18975.g914</name>
    <name evidence="2" type="ORF">STYLEM_12350</name>
</gene>
<evidence type="ECO:0000259" key="1">
    <source>
        <dbReference type="PROSITE" id="PS50280"/>
    </source>
</evidence>
<dbReference type="EMBL" id="CCKQ01011731">
    <property type="protein sequence ID" value="CDW83307.1"/>
    <property type="molecule type" value="Genomic_DNA"/>
</dbReference>
<dbReference type="Gene3D" id="2.170.270.10">
    <property type="entry name" value="SET domain"/>
    <property type="match status" value="1"/>
</dbReference>